<keyword evidence="4" id="KW-0479">Metal-binding</keyword>
<dbReference type="RefSeq" id="WP_146108623.1">
    <property type="nucleotide sequence ID" value="NZ_PPGH01000008.1"/>
</dbReference>
<keyword evidence="5" id="KW-0106">Calcium</keyword>
<evidence type="ECO:0000256" key="4">
    <source>
        <dbReference type="ARBA" id="ARBA00022723"/>
    </source>
</evidence>
<dbReference type="Pfam" id="PF07691">
    <property type="entry name" value="PA14"/>
    <property type="match status" value="1"/>
</dbReference>
<accession>A0A2S7XV84</accession>
<evidence type="ECO:0000256" key="7">
    <source>
        <dbReference type="SAM" id="MobiDB-lite"/>
    </source>
</evidence>
<proteinExistence type="inferred from homology"/>
<organism evidence="9 10">
    <name type="scientific">Chromatium okenii</name>
    <dbReference type="NCBI Taxonomy" id="61644"/>
    <lineage>
        <taxon>Bacteria</taxon>
        <taxon>Pseudomonadati</taxon>
        <taxon>Pseudomonadota</taxon>
        <taxon>Gammaproteobacteria</taxon>
        <taxon>Chromatiales</taxon>
        <taxon>Chromatiaceae</taxon>
        <taxon>Chromatium</taxon>
    </lineage>
</organism>
<dbReference type="SUPFAM" id="SSF56988">
    <property type="entry name" value="Anthrax protective antigen"/>
    <property type="match status" value="1"/>
</dbReference>
<dbReference type="InterPro" id="IPR037524">
    <property type="entry name" value="PA14/GLEYA"/>
</dbReference>
<feature type="domain" description="PA14" evidence="8">
    <location>
        <begin position="276"/>
        <end position="423"/>
    </location>
</feature>
<protein>
    <recommendedName>
        <fullName evidence="8">PA14 domain-containing protein</fullName>
    </recommendedName>
</protein>
<dbReference type="InterPro" id="IPR011658">
    <property type="entry name" value="PA14_dom"/>
</dbReference>
<dbReference type="EMBL" id="PPGH01000008">
    <property type="protein sequence ID" value="PQJ97590.1"/>
    <property type="molecule type" value="Genomic_DNA"/>
</dbReference>
<keyword evidence="10" id="KW-1185">Reference proteome</keyword>
<dbReference type="InterPro" id="IPR008707">
    <property type="entry name" value="B-propeller_PilY1"/>
</dbReference>
<evidence type="ECO:0000256" key="1">
    <source>
        <dbReference type="ARBA" id="ARBA00004561"/>
    </source>
</evidence>
<evidence type="ECO:0000313" key="9">
    <source>
        <dbReference type="EMBL" id="PQJ97590.1"/>
    </source>
</evidence>
<evidence type="ECO:0000259" key="8">
    <source>
        <dbReference type="PROSITE" id="PS51820"/>
    </source>
</evidence>
<dbReference type="GO" id="GO:0009289">
    <property type="term" value="C:pilus"/>
    <property type="evidence" value="ECO:0007669"/>
    <property type="project" value="UniProtKB-SubCell"/>
</dbReference>
<feature type="region of interest" description="Disordered" evidence="7">
    <location>
        <begin position="1682"/>
        <end position="1705"/>
    </location>
</feature>
<gene>
    <name evidence="9" type="ORF">CXB77_00705</name>
</gene>
<dbReference type="Proteomes" id="UP000239936">
    <property type="component" value="Unassembled WGS sequence"/>
</dbReference>
<evidence type="ECO:0000256" key="3">
    <source>
        <dbReference type="ARBA" id="ARBA00022558"/>
    </source>
</evidence>
<evidence type="ECO:0000313" key="10">
    <source>
        <dbReference type="Proteomes" id="UP000239936"/>
    </source>
</evidence>
<sequence>MRDYNKHFTQYRSGFAFLIGIILSIPVAFVNAEDLAQYPLFASGGDVAAPPLTMLIMGKDHTLYYEAYNDASDLSGDGVLDVGYKPNMVDTNGDAVDYFGYFDSHLCYDYSADLFTPVSTTTTKKCPGHWSGDFLNYITTTRIDALRKVLYGGRRFTDIAYNPDSPTTATTVLERSYIPQDAHSWGKEYLSSAHDGYLISDYTPLSQPSAGTRHLFANTTLANEASKKPLMRVLTNSNYRIWNWVAIERPVAGTNCSGGACESTATVNNTRPADHDAFNALIELLANSNNFMGSNAPPTPSTPNFTLNGRIDCSSSCNPYGSDDNYITIFKGSINIVTAGNYEFSINGDDATEVIIDGSVVFGRYTWNVCTAKDDNCKGSVDLTAGSHQIEFRHEEGGGGDKYILYWKGADSSDIWAVVPTAKYSDLVVSTYSRNVPASDMEDYTVRVQVCKDGLLDSNCKPYTNTAPNPDVVTYKPDGLLQEYGKDDKMLFGLISGSFKHSTNMSGGVLRKNIESFMNEINPSLGEVDLSTGVFTGLLGIVKTLDLFRIVDFNSGTGYSYSGGWLTTSPMVSSSSKFPDWGNPIAEMMYESLRYFSGKTTATSVFMPTLTSGKEHITLRDPADSAMDLPAPAWVDPYTDNSSLYCSPGAQLVISDVNPSFDTDQVPGTVFGSFSGDISGLNVTTEANAIWSAEYGGSSAHFIGEVNGSSDFLGAPTAKTVSGLGNIRGLSPSEPTKQGGYYSAGIARYAFKNDLRADLADKQDINTFSVALASPLPKIVIPVGSKKVTLVPFAKSVGGYSINIAQGQFQPTNTIVDFFIEEFANTDPNGSDENDSINGGRPSIKFRINYEDVEQGADHDMDAIVLYDLKVNADNTLTVALDSSYAAGSIMQHLGYVISGTTHDGVYLEVRDKDTSVGDDPDYFLDTPAGVSSGGCAIGSPPSDCGISGTDTPLPLTATRTFTASSATDAATVLENPLWYAAKYGSEGNEGLAKGEASPNYFLVTNAGKLQDQLEEAFTRILNLSKATAASAAASSTHTKDALLYQAKFDPSDWSGELKAFQLSDDGSATLKWDSTIPDWNDRSIYTWNGTPDDDSDPAGIAFTWATLNNAQKAYLSNDETIFNWLRGDQSKETKDDGITGFRERTKILGDIVHSDPLYVGKPQNVGYKYLPTGALGKDTYTTFLTSNATRTSMIYVGANDGMLHAFDALTGEEKFAYVPNALLGKLKDLTSPTYKSLTRHRDFVDGSPNVADAYVNDAWRSILIGTLGDGGKAVFALDVTNPDTFTTENVLWEFSDANLGYMVGQMNTSPIAAGVHSPVIGRLQNGQWAAVFGNGYDSGTGAWLYIVNLDDGSLIKKIQVSTDVTNGLSAATLIRDTNQTIAGAYAGDLKGNLWKFDLTGTSSAWGVAYSGVPLFQAVDADGVRQPITGPLEIGTHPLGGYLVYFGTGQYMRGNDVLSRTVQSVYGVWDNATLEKDPTNPLQFVWDGGSVISSRSSLLEQEILYELGLPNDPEDYTWRVISQNPMDWEASPVKRGWFIDLISPENGEEGERVISRPQILSGAGQVLFTSIIPIESDDPCTVGGGKSWVFSVDLFTGGSSTSPTFDVNGDGEFSNEDMVIIRDGVVGTIRVVDGVEKLVTNNGGSETQEDYHPEEGDVKLPVSGVKLDQIIDSPRVLRDDNTDNYVSITSGSDGGDLKPLPPIAGDNRVGRLNWQQLR</sequence>
<keyword evidence="3" id="KW-1029">Fimbrium biogenesis</keyword>
<dbReference type="InterPro" id="IPR011047">
    <property type="entry name" value="Quinoprotein_ADH-like_sf"/>
</dbReference>
<evidence type="ECO:0000256" key="5">
    <source>
        <dbReference type="ARBA" id="ARBA00022837"/>
    </source>
</evidence>
<dbReference type="SUPFAM" id="SSF50998">
    <property type="entry name" value="Quinoprotein alcohol dehydrogenase-like"/>
    <property type="match status" value="1"/>
</dbReference>
<name>A0A2S7XV84_9GAMM</name>
<dbReference type="PROSITE" id="PS51820">
    <property type="entry name" value="PA14"/>
    <property type="match status" value="1"/>
</dbReference>
<evidence type="ECO:0000256" key="6">
    <source>
        <dbReference type="ARBA" id="ARBA00023263"/>
    </source>
</evidence>
<dbReference type="OrthoDB" id="7156875at2"/>
<comment type="subcellular location">
    <subcellularLocation>
        <location evidence="1">Fimbrium</location>
    </subcellularLocation>
</comment>
<dbReference type="Pfam" id="PF05567">
    <property type="entry name" value="T4P_PilY1"/>
    <property type="match status" value="1"/>
</dbReference>
<keyword evidence="6" id="KW-0281">Fimbrium</keyword>
<comment type="caution">
    <text evidence="9">The sequence shown here is derived from an EMBL/GenBank/DDBJ whole genome shotgun (WGS) entry which is preliminary data.</text>
</comment>
<reference evidence="9 10" key="1">
    <citation type="submission" date="2018-01" db="EMBL/GenBank/DDBJ databases">
        <title>The complete genome sequence of Chromatium okenii LaCa, a purple sulfur bacterium with a turbulent life.</title>
        <authorList>
            <person name="Luedin S.M."/>
            <person name="Liechti N."/>
            <person name="Storelli N."/>
            <person name="Danza F."/>
            <person name="Wittwer M."/>
            <person name="Pothier J.F."/>
            <person name="Tonolla M.A."/>
        </authorList>
    </citation>
    <scope>NUCLEOTIDE SEQUENCE [LARGE SCALE GENOMIC DNA]</scope>
    <source>
        <strain evidence="9 10">LaCa</strain>
    </source>
</reference>
<evidence type="ECO:0000256" key="2">
    <source>
        <dbReference type="ARBA" id="ARBA00008387"/>
    </source>
</evidence>
<dbReference type="GO" id="GO:0046872">
    <property type="term" value="F:metal ion binding"/>
    <property type="evidence" value="ECO:0007669"/>
    <property type="project" value="UniProtKB-KW"/>
</dbReference>
<comment type="similarity">
    <text evidence="2">Belongs to the PilY1 family.</text>
</comment>